<accession>A0ABD5WKQ8</accession>
<dbReference type="Proteomes" id="UP001596407">
    <property type="component" value="Unassembled WGS sequence"/>
</dbReference>
<protein>
    <submittedName>
        <fullName evidence="1">Uncharacterized protein</fullName>
    </submittedName>
</protein>
<evidence type="ECO:0000313" key="1">
    <source>
        <dbReference type="EMBL" id="MFC7079485.1"/>
    </source>
</evidence>
<reference evidence="1 2" key="1">
    <citation type="journal article" date="2019" name="Int. J. Syst. Evol. Microbiol.">
        <title>The Global Catalogue of Microorganisms (GCM) 10K type strain sequencing project: providing services to taxonomists for standard genome sequencing and annotation.</title>
        <authorList>
            <consortium name="The Broad Institute Genomics Platform"/>
            <consortium name="The Broad Institute Genome Sequencing Center for Infectious Disease"/>
            <person name="Wu L."/>
            <person name="Ma J."/>
        </authorList>
    </citation>
    <scope>NUCLEOTIDE SEQUENCE [LARGE SCALE GENOMIC DNA]</scope>
    <source>
        <strain evidence="1 2">DT72</strain>
    </source>
</reference>
<proteinExistence type="predicted"/>
<organism evidence="1 2">
    <name type="scientific">Halorussus caseinilyticus</name>
    <dbReference type="NCBI Taxonomy" id="3034025"/>
    <lineage>
        <taxon>Archaea</taxon>
        <taxon>Methanobacteriati</taxon>
        <taxon>Methanobacteriota</taxon>
        <taxon>Stenosarchaea group</taxon>
        <taxon>Halobacteria</taxon>
        <taxon>Halobacteriales</taxon>
        <taxon>Haladaptataceae</taxon>
        <taxon>Halorussus</taxon>
    </lineage>
</organism>
<comment type="caution">
    <text evidence="1">The sequence shown here is derived from an EMBL/GenBank/DDBJ whole genome shotgun (WGS) entry which is preliminary data.</text>
</comment>
<evidence type="ECO:0000313" key="2">
    <source>
        <dbReference type="Proteomes" id="UP001596407"/>
    </source>
</evidence>
<dbReference type="EMBL" id="JBHSZH010000004">
    <property type="protein sequence ID" value="MFC7079485.1"/>
    <property type="molecule type" value="Genomic_DNA"/>
</dbReference>
<dbReference type="RefSeq" id="WP_382208975.1">
    <property type="nucleotide sequence ID" value="NZ_JBHSZH010000004.1"/>
</dbReference>
<name>A0ABD5WKQ8_9EURY</name>
<sequence length="189" mass="20846">MARVGEPTDFENTKIVTGSMIAHRQFAIDTDEYIVATGSGNARAITLGDLDQYYTLGFLNAEPVFKYMKPLCPPKQNGYFEISIEVASDLPYIDFDLNSDLYTAVCMIVDQLDVSEIKTIVTDEGVSSLLTADKKSTATHLIRAVGEVLSANYDQYSASDRADLEVIVNHCVGELFNLSEDDLTALERI</sequence>
<gene>
    <name evidence="1" type="ORF">ACFQJ6_04255</name>
</gene>
<dbReference type="AlphaFoldDB" id="A0ABD5WKQ8"/>
<keyword evidence="2" id="KW-1185">Reference proteome</keyword>